<evidence type="ECO:0000256" key="1">
    <source>
        <dbReference type="ARBA" id="ARBA00009129"/>
    </source>
</evidence>
<feature type="domain" description="CsbD-like" evidence="2">
    <location>
        <begin position="4"/>
        <end position="56"/>
    </location>
</feature>
<dbReference type="SUPFAM" id="SSF69047">
    <property type="entry name" value="Hypothetical protein YjbJ"/>
    <property type="match status" value="1"/>
</dbReference>
<comment type="similarity">
    <text evidence="1">Belongs to the UPF0337 (CsbD) family.</text>
</comment>
<dbReference type="RefSeq" id="WP_034846288.1">
    <property type="nucleotide sequence ID" value="NZ_JANX01000558.1"/>
</dbReference>
<dbReference type="EMBL" id="JANX01000558">
    <property type="protein sequence ID" value="KGM31255.1"/>
    <property type="molecule type" value="Genomic_DNA"/>
</dbReference>
<dbReference type="OrthoDB" id="9796058at2"/>
<organism evidence="3 4">
    <name type="scientific">Inquilinus limosus MP06</name>
    <dbReference type="NCBI Taxonomy" id="1398085"/>
    <lineage>
        <taxon>Bacteria</taxon>
        <taxon>Pseudomonadati</taxon>
        <taxon>Pseudomonadota</taxon>
        <taxon>Alphaproteobacteria</taxon>
        <taxon>Rhodospirillales</taxon>
        <taxon>Rhodospirillaceae</taxon>
        <taxon>Inquilinus</taxon>
    </lineage>
</organism>
<gene>
    <name evidence="3" type="ORF">P409_28295</name>
</gene>
<dbReference type="Proteomes" id="UP000029995">
    <property type="component" value="Unassembled WGS sequence"/>
</dbReference>
<dbReference type="Pfam" id="PF05532">
    <property type="entry name" value="CsbD"/>
    <property type="match status" value="1"/>
</dbReference>
<dbReference type="InterPro" id="IPR008462">
    <property type="entry name" value="CsbD"/>
</dbReference>
<evidence type="ECO:0000259" key="2">
    <source>
        <dbReference type="Pfam" id="PF05532"/>
    </source>
</evidence>
<dbReference type="Gene3D" id="1.10.1470.10">
    <property type="entry name" value="YjbJ"/>
    <property type="match status" value="1"/>
</dbReference>
<reference evidence="3 4" key="1">
    <citation type="submission" date="2014-01" db="EMBL/GenBank/DDBJ databases">
        <title>Genome sequence determination for a cystic fibrosis isolate, Inquilinus limosus.</title>
        <authorList>
            <person name="Pino M."/>
            <person name="Di Conza J."/>
            <person name="Gutkind G."/>
        </authorList>
    </citation>
    <scope>NUCLEOTIDE SEQUENCE [LARGE SCALE GENOMIC DNA]</scope>
    <source>
        <strain evidence="3 4">MP06</strain>
    </source>
</reference>
<proteinExistence type="inferred from homology"/>
<dbReference type="AlphaFoldDB" id="A0A0A0CZK7"/>
<accession>A0A0A0CZK7</accession>
<comment type="caution">
    <text evidence="3">The sequence shown here is derived from an EMBL/GenBank/DDBJ whole genome shotgun (WGS) entry which is preliminary data.</text>
</comment>
<evidence type="ECO:0000313" key="3">
    <source>
        <dbReference type="EMBL" id="KGM31255.1"/>
    </source>
</evidence>
<name>A0A0A0CZK7_9PROT</name>
<protein>
    <submittedName>
        <fullName evidence="3">CsbD-like protein</fullName>
    </submittedName>
</protein>
<dbReference type="InterPro" id="IPR036629">
    <property type="entry name" value="YjbJ_sf"/>
</dbReference>
<evidence type="ECO:0000313" key="4">
    <source>
        <dbReference type="Proteomes" id="UP000029995"/>
    </source>
</evidence>
<sequence length="60" mass="6280">MDKDRIKGVVDQAVGKGKTEAGKVTGDRKLEAEGQAQTAAGKIESAAGKVKDAVRDVLKR</sequence>